<evidence type="ECO:0000256" key="7">
    <source>
        <dbReference type="ARBA" id="ARBA00052559"/>
    </source>
</evidence>
<evidence type="ECO:0000256" key="6">
    <source>
        <dbReference type="ARBA" id="ARBA00023315"/>
    </source>
</evidence>
<comment type="cofactor">
    <cofactor evidence="1">
        <name>pyridoxal 5'-phosphate</name>
        <dbReference type="ChEBI" id="CHEBI:597326"/>
    </cofactor>
</comment>
<proteinExistence type="inferred from homology"/>
<dbReference type="EC" id="2.3.1.29" evidence="8"/>
<dbReference type="FunFam" id="3.90.1150.10:FF:000004">
    <property type="entry name" value="2-amino-3-ketobutyrate coenzyme A ligase"/>
    <property type="match status" value="1"/>
</dbReference>
<evidence type="ECO:0000256" key="4">
    <source>
        <dbReference type="ARBA" id="ARBA00022898"/>
    </source>
</evidence>
<dbReference type="Gene3D" id="3.90.1150.10">
    <property type="entry name" value="Aspartate Aminotransferase, domain 1"/>
    <property type="match status" value="1"/>
</dbReference>
<dbReference type="InterPro" id="IPR011282">
    <property type="entry name" value="2am3keto_CoA_ligase"/>
</dbReference>
<dbReference type="Proteomes" id="UP000551443">
    <property type="component" value="Unassembled WGS sequence"/>
</dbReference>
<dbReference type="FunFam" id="3.40.640.10:FF:000006">
    <property type="entry name" value="5-aminolevulinate synthase, mitochondrial"/>
    <property type="match status" value="1"/>
</dbReference>
<dbReference type="GO" id="GO:0006567">
    <property type="term" value="P:L-threonine catabolic process"/>
    <property type="evidence" value="ECO:0007669"/>
    <property type="project" value="InterPro"/>
</dbReference>
<evidence type="ECO:0000313" key="14">
    <source>
        <dbReference type="Proteomes" id="UP000551443"/>
    </source>
</evidence>
<dbReference type="GO" id="GO:0030170">
    <property type="term" value="F:pyridoxal phosphate binding"/>
    <property type="evidence" value="ECO:0007669"/>
    <property type="project" value="InterPro"/>
</dbReference>
<keyword evidence="3" id="KW-0808">Transferase</keyword>
<dbReference type="InterPro" id="IPR015421">
    <property type="entry name" value="PyrdxlP-dep_Trfase_major"/>
</dbReference>
<accession>A0A7L3NTX6</accession>
<evidence type="ECO:0000256" key="2">
    <source>
        <dbReference type="ARBA" id="ARBA00008392"/>
    </source>
</evidence>
<dbReference type="InterPro" id="IPR004839">
    <property type="entry name" value="Aminotransferase_I/II_large"/>
</dbReference>
<dbReference type="InterPro" id="IPR050087">
    <property type="entry name" value="AON_synthase_class-II"/>
</dbReference>
<sequence length="453" mass="48467">MWLAVRAVRAVRGGGAGSGSPRAASGAAAAQLRQRLESELEDIRGAGTWKSERVIASRQGPHLRLAGGGGGACGEEEEESSIGVCFPRCDGPASLSVPAGIINFCANNYLGLSSHPEVIRAAVEALEKFGAGLSSVRFICGTQSIHKDLEEKIARFHQREDAILYASCFDANAGIFEALLTPEDAVLSDELNHASIIDGIRLCKANKYRYKHMDMQDLEAKLQEAQKHRLRLVATDGAFSMDGDIAPLREICQLAQKYDALVFIDECHATGFLGPNGRGTDELLGVMDKVTIVNSTLGKALGGAAGGYTTGPKPLIDLLRQRSRPYLFSNSLPPAVVGCASKALDLLMESNAIAQSMAAKTQRFRSKMTAAGFTISGKDHPICPVMLGDARLASVMAEDMLNRGIYVIGFSYPVVPKGKARIRVQISAVHSDEDIDRCVEAFTEVGRKHGALP</sequence>
<keyword evidence="14" id="KW-1185">Reference proteome</keyword>
<dbReference type="InterPro" id="IPR015424">
    <property type="entry name" value="PyrdxlP-dep_Trfase"/>
</dbReference>
<protein>
    <recommendedName>
        <fullName evidence="9">2-amino-3-ketobutyrate coenzyme A ligase, mitochondrial</fullName>
        <ecNumber evidence="8">2.3.1.29</ecNumber>
    </recommendedName>
    <alternativeName>
        <fullName evidence="10">Aminoacetone synthase</fullName>
    </alternativeName>
    <alternativeName>
        <fullName evidence="11">Glycine acetyltransferase</fullName>
    </alternativeName>
</protein>
<dbReference type="CDD" id="cd06454">
    <property type="entry name" value="KBL_like"/>
    <property type="match status" value="1"/>
</dbReference>
<organism evidence="13 14">
    <name type="scientific">Xiphorhynchus elegans</name>
    <name type="common">elegant woodcreeper</name>
    <dbReference type="NCBI Taxonomy" id="269412"/>
    <lineage>
        <taxon>Eukaryota</taxon>
        <taxon>Metazoa</taxon>
        <taxon>Chordata</taxon>
        <taxon>Craniata</taxon>
        <taxon>Vertebrata</taxon>
        <taxon>Euteleostomi</taxon>
        <taxon>Archelosauria</taxon>
        <taxon>Archosauria</taxon>
        <taxon>Dinosauria</taxon>
        <taxon>Saurischia</taxon>
        <taxon>Theropoda</taxon>
        <taxon>Coelurosauria</taxon>
        <taxon>Aves</taxon>
        <taxon>Neognathae</taxon>
        <taxon>Neoaves</taxon>
        <taxon>Telluraves</taxon>
        <taxon>Australaves</taxon>
        <taxon>Passeriformes</taxon>
        <taxon>Dendrocolaptidae</taxon>
        <taxon>Xiphorhynchus</taxon>
    </lineage>
</organism>
<dbReference type="InterPro" id="IPR015422">
    <property type="entry name" value="PyrdxlP-dep_Trfase_small"/>
</dbReference>
<dbReference type="InterPro" id="IPR001917">
    <property type="entry name" value="Aminotrans_II_pyridoxalP_BS"/>
</dbReference>
<evidence type="ECO:0000256" key="3">
    <source>
        <dbReference type="ARBA" id="ARBA00022679"/>
    </source>
</evidence>
<feature type="non-terminal residue" evidence="13">
    <location>
        <position position="453"/>
    </location>
</feature>
<comment type="similarity">
    <text evidence="2">Belongs to the class-II pyridoxal-phosphate-dependent aminotransferase family.</text>
</comment>
<keyword evidence="6" id="KW-0012">Acyltransferase</keyword>
<dbReference type="NCBIfam" id="NF005394">
    <property type="entry name" value="PRK06939.1"/>
    <property type="match status" value="1"/>
</dbReference>
<evidence type="ECO:0000259" key="12">
    <source>
        <dbReference type="Pfam" id="PF00155"/>
    </source>
</evidence>
<evidence type="ECO:0000256" key="1">
    <source>
        <dbReference type="ARBA" id="ARBA00001933"/>
    </source>
</evidence>
<evidence type="ECO:0000256" key="5">
    <source>
        <dbReference type="ARBA" id="ARBA00022946"/>
    </source>
</evidence>
<comment type="catalytic activity">
    <reaction evidence="7">
        <text>glycine + acetyl-CoA = (2S)-2-amino-3-oxobutanoate + CoA</text>
        <dbReference type="Rhea" id="RHEA:20736"/>
        <dbReference type="ChEBI" id="CHEBI:57287"/>
        <dbReference type="ChEBI" id="CHEBI:57288"/>
        <dbReference type="ChEBI" id="CHEBI:57305"/>
        <dbReference type="ChEBI" id="CHEBI:78948"/>
        <dbReference type="EC" id="2.3.1.29"/>
    </reaction>
    <physiologicalReaction direction="right-to-left" evidence="7">
        <dbReference type="Rhea" id="RHEA:20738"/>
    </physiologicalReaction>
</comment>
<comment type="caution">
    <text evidence="13">The sequence shown here is derived from an EMBL/GenBank/DDBJ whole genome shotgun (WGS) entry which is preliminary data.</text>
</comment>
<feature type="non-terminal residue" evidence="13">
    <location>
        <position position="1"/>
    </location>
</feature>
<dbReference type="GO" id="GO:0005759">
    <property type="term" value="C:mitochondrial matrix"/>
    <property type="evidence" value="ECO:0007669"/>
    <property type="project" value="UniProtKB-ARBA"/>
</dbReference>
<dbReference type="PANTHER" id="PTHR13693">
    <property type="entry name" value="CLASS II AMINOTRANSFERASE/8-AMINO-7-OXONONANOATE SYNTHASE"/>
    <property type="match status" value="1"/>
</dbReference>
<dbReference type="GO" id="GO:0008890">
    <property type="term" value="F:glycine C-acetyltransferase activity"/>
    <property type="evidence" value="ECO:0007669"/>
    <property type="project" value="UniProtKB-EC"/>
</dbReference>
<dbReference type="GO" id="GO:0005829">
    <property type="term" value="C:cytosol"/>
    <property type="evidence" value="ECO:0007669"/>
    <property type="project" value="UniProtKB-ARBA"/>
</dbReference>
<evidence type="ECO:0000256" key="10">
    <source>
        <dbReference type="ARBA" id="ARBA00075633"/>
    </source>
</evidence>
<dbReference type="EMBL" id="VZUH01000366">
    <property type="protein sequence ID" value="NXU82415.1"/>
    <property type="molecule type" value="Genomic_DNA"/>
</dbReference>
<dbReference type="HAMAP" id="MF_00985">
    <property type="entry name" value="2am3keto_CoA_ligase"/>
    <property type="match status" value="1"/>
</dbReference>
<dbReference type="NCBIfam" id="TIGR01822">
    <property type="entry name" value="2am3keto_CoA"/>
    <property type="match status" value="1"/>
</dbReference>
<name>A0A7L3NTX6_9DEND</name>
<evidence type="ECO:0000256" key="9">
    <source>
        <dbReference type="ARBA" id="ARBA00069660"/>
    </source>
</evidence>
<dbReference type="PANTHER" id="PTHR13693:SF102">
    <property type="entry name" value="2-AMINO-3-KETOBUTYRATE COENZYME A LIGASE, MITOCHONDRIAL"/>
    <property type="match status" value="1"/>
</dbReference>
<dbReference type="Pfam" id="PF00155">
    <property type="entry name" value="Aminotran_1_2"/>
    <property type="match status" value="1"/>
</dbReference>
<keyword evidence="5" id="KW-0809">Transit peptide</keyword>
<keyword evidence="4" id="KW-0663">Pyridoxal phosphate</keyword>
<dbReference type="SUPFAM" id="SSF53383">
    <property type="entry name" value="PLP-dependent transferases"/>
    <property type="match status" value="1"/>
</dbReference>
<evidence type="ECO:0000256" key="11">
    <source>
        <dbReference type="ARBA" id="ARBA00078624"/>
    </source>
</evidence>
<gene>
    <name evidence="13" type="primary">Gcat</name>
    <name evidence="13" type="ORF">XIPELE_R00044</name>
</gene>
<dbReference type="PROSITE" id="PS00599">
    <property type="entry name" value="AA_TRANSFER_CLASS_2"/>
    <property type="match status" value="1"/>
</dbReference>
<dbReference type="Gene3D" id="3.40.640.10">
    <property type="entry name" value="Type I PLP-dependent aspartate aminotransferase-like (Major domain)"/>
    <property type="match status" value="1"/>
</dbReference>
<dbReference type="AlphaFoldDB" id="A0A7L3NTX6"/>
<feature type="domain" description="Aminotransferase class I/classII large" evidence="12">
    <location>
        <begin position="101"/>
        <end position="442"/>
    </location>
</feature>
<evidence type="ECO:0000313" key="13">
    <source>
        <dbReference type="EMBL" id="NXU82415.1"/>
    </source>
</evidence>
<reference evidence="13 14" key="1">
    <citation type="submission" date="2019-09" db="EMBL/GenBank/DDBJ databases">
        <title>Bird 10,000 Genomes (B10K) Project - Family phase.</title>
        <authorList>
            <person name="Zhang G."/>
        </authorList>
    </citation>
    <scope>NUCLEOTIDE SEQUENCE [LARGE SCALE GENOMIC DNA]</scope>
    <source>
        <strain evidence="13">OUT-0059</strain>
        <tissue evidence="13">Muscle</tissue>
    </source>
</reference>
<evidence type="ECO:0000256" key="8">
    <source>
        <dbReference type="ARBA" id="ARBA00067076"/>
    </source>
</evidence>